<keyword evidence="8" id="KW-0812">Transmembrane</keyword>
<keyword evidence="7" id="KW-0560">Oxidoreductase</keyword>
<dbReference type="PANTHER" id="PTHR24305">
    <property type="entry name" value="CYTOCHROME P450"/>
    <property type="match status" value="1"/>
</dbReference>
<dbReference type="InterPro" id="IPR017972">
    <property type="entry name" value="Cyt_P450_CS"/>
</dbReference>
<keyword evidence="7" id="KW-0503">Monooxygenase</keyword>
<keyword evidence="5 6" id="KW-0408">Iron</keyword>
<feature type="binding site" description="axial binding residue" evidence="6">
    <location>
        <position position="486"/>
    </location>
    <ligand>
        <name>heme</name>
        <dbReference type="ChEBI" id="CHEBI:30413"/>
    </ligand>
    <ligandPart>
        <name>Fe</name>
        <dbReference type="ChEBI" id="CHEBI:18248"/>
    </ligandPart>
</feature>
<organism evidence="9 10">
    <name type="scientific">Coniochaeta hoffmannii</name>
    <dbReference type="NCBI Taxonomy" id="91930"/>
    <lineage>
        <taxon>Eukaryota</taxon>
        <taxon>Fungi</taxon>
        <taxon>Dikarya</taxon>
        <taxon>Ascomycota</taxon>
        <taxon>Pezizomycotina</taxon>
        <taxon>Sordariomycetes</taxon>
        <taxon>Sordariomycetidae</taxon>
        <taxon>Coniochaetales</taxon>
        <taxon>Coniochaetaceae</taxon>
        <taxon>Coniochaeta</taxon>
    </lineage>
</organism>
<keyword evidence="8" id="KW-1133">Transmembrane helix</keyword>
<dbReference type="GO" id="GO:0020037">
    <property type="term" value="F:heme binding"/>
    <property type="evidence" value="ECO:0007669"/>
    <property type="project" value="InterPro"/>
</dbReference>
<dbReference type="AlphaFoldDB" id="A0AA38VRK6"/>
<evidence type="ECO:0000313" key="9">
    <source>
        <dbReference type="EMBL" id="KAJ9160532.1"/>
    </source>
</evidence>
<dbReference type="PROSITE" id="PS00086">
    <property type="entry name" value="CYTOCHROME_P450"/>
    <property type="match status" value="1"/>
</dbReference>
<dbReference type="Gene3D" id="1.10.630.10">
    <property type="entry name" value="Cytochrome P450"/>
    <property type="match status" value="1"/>
</dbReference>
<evidence type="ECO:0000313" key="10">
    <source>
        <dbReference type="Proteomes" id="UP001174691"/>
    </source>
</evidence>
<dbReference type="PANTHER" id="PTHR24305:SF166">
    <property type="entry name" value="CYTOCHROME P450 12A4, MITOCHONDRIAL-RELATED"/>
    <property type="match status" value="1"/>
</dbReference>
<comment type="caution">
    <text evidence="9">The sequence shown here is derived from an EMBL/GenBank/DDBJ whole genome shotgun (WGS) entry which is preliminary data.</text>
</comment>
<dbReference type="InterPro" id="IPR050121">
    <property type="entry name" value="Cytochrome_P450_monoxygenase"/>
</dbReference>
<dbReference type="EMBL" id="JANBVN010000034">
    <property type="protein sequence ID" value="KAJ9160532.1"/>
    <property type="molecule type" value="Genomic_DNA"/>
</dbReference>
<proteinExistence type="inferred from homology"/>
<dbReference type="Proteomes" id="UP001174691">
    <property type="component" value="Unassembled WGS sequence"/>
</dbReference>
<evidence type="ECO:0000256" key="8">
    <source>
        <dbReference type="SAM" id="Phobius"/>
    </source>
</evidence>
<name>A0AA38VRK6_9PEZI</name>
<dbReference type="GO" id="GO:0004497">
    <property type="term" value="F:monooxygenase activity"/>
    <property type="evidence" value="ECO:0007669"/>
    <property type="project" value="UniProtKB-KW"/>
</dbReference>
<comment type="cofactor">
    <cofactor evidence="1 6">
        <name>heme</name>
        <dbReference type="ChEBI" id="CHEBI:30413"/>
    </cofactor>
</comment>
<evidence type="ECO:0000256" key="4">
    <source>
        <dbReference type="ARBA" id="ARBA00022723"/>
    </source>
</evidence>
<dbReference type="InterPro" id="IPR036396">
    <property type="entry name" value="Cyt_P450_sf"/>
</dbReference>
<evidence type="ECO:0000256" key="5">
    <source>
        <dbReference type="ARBA" id="ARBA00023004"/>
    </source>
</evidence>
<dbReference type="Pfam" id="PF00067">
    <property type="entry name" value="p450"/>
    <property type="match status" value="1"/>
</dbReference>
<dbReference type="InterPro" id="IPR002401">
    <property type="entry name" value="Cyt_P450_E_grp-I"/>
</dbReference>
<sequence>MTLTLSLAAAALVAVANYVFKDTITSSVTSVFTASFLGLFVTAKLYQLFVYPYYFSPLRNIPGPKDHHFLLGQAVNQFKAKSPNEPYVSWVKRWPREDFIRYMTFGNSEALLVTSLAAHKEILQAKCYSFAKPAFFRRLIADIVGLGIVFSEGEDHKNQRKAFRGMFSLGNLKTFIPVFRSKTQELSALFDRAIAKDEGVVELIEVFSRATLDIIGIFGLGVDLKNLSSENSIFHECYHDVFEPGPAGMVLTAINAFVPIRWLPVKPNRDFMRANGIVRSILGDVIKQRIEKVRIAKERSSPGHRVAEEQESKDLLTFMVEEKYFGYDDDRWTEEDMLNQILNFVAGGHETTASALVWATHVLSTHPDVERRLLTEITQLLKRSPRPDYAEMEGLRYLNNFMREVLRVYCPAINSAAREAVEDVLIRGVLIPKGTTVLGMPAVIQHNPSIWGPEVDAFDPDRWDNLSGEAADPYAFAAFSQGPRICIGRQFTIIEFKTIMIELVSKFRFETMVEGKVELINPSVMLRPRGGLKVRVVKRE</sequence>
<evidence type="ECO:0000256" key="1">
    <source>
        <dbReference type="ARBA" id="ARBA00001971"/>
    </source>
</evidence>
<gene>
    <name evidence="9" type="ORF">NKR19_g3201</name>
</gene>
<evidence type="ECO:0000256" key="3">
    <source>
        <dbReference type="ARBA" id="ARBA00022617"/>
    </source>
</evidence>
<accession>A0AA38VRK6</accession>
<protein>
    <submittedName>
        <fullName evidence="9">Cytochrome P450</fullName>
    </submittedName>
</protein>
<reference evidence="9" key="1">
    <citation type="submission" date="2022-07" db="EMBL/GenBank/DDBJ databases">
        <title>Fungi with potential for degradation of polypropylene.</title>
        <authorList>
            <person name="Gostincar C."/>
        </authorList>
    </citation>
    <scope>NUCLEOTIDE SEQUENCE</scope>
    <source>
        <strain evidence="9">EXF-13287</strain>
    </source>
</reference>
<evidence type="ECO:0000256" key="2">
    <source>
        <dbReference type="ARBA" id="ARBA00010617"/>
    </source>
</evidence>
<feature type="transmembrane region" description="Helical" evidence="8">
    <location>
        <begin position="31"/>
        <end position="55"/>
    </location>
</feature>
<dbReference type="PRINTS" id="PR00463">
    <property type="entry name" value="EP450I"/>
</dbReference>
<comment type="similarity">
    <text evidence="2 7">Belongs to the cytochrome P450 family.</text>
</comment>
<dbReference type="GO" id="GO:0005506">
    <property type="term" value="F:iron ion binding"/>
    <property type="evidence" value="ECO:0007669"/>
    <property type="project" value="InterPro"/>
</dbReference>
<dbReference type="PRINTS" id="PR00385">
    <property type="entry name" value="P450"/>
</dbReference>
<dbReference type="CDD" id="cd11069">
    <property type="entry name" value="CYP_FUM15-like"/>
    <property type="match status" value="1"/>
</dbReference>
<evidence type="ECO:0000256" key="6">
    <source>
        <dbReference type="PIRSR" id="PIRSR602401-1"/>
    </source>
</evidence>
<dbReference type="InterPro" id="IPR001128">
    <property type="entry name" value="Cyt_P450"/>
</dbReference>
<keyword evidence="3 6" id="KW-0349">Heme</keyword>
<keyword evidence="10" id="KW-1185">Reference proteome</keyword>
<dbReference type="SUPFAM" id="SSF48264">
    <property type="entry name" value="Cytochrome P450"/>
    <property type="match status" value="1"/>
</dbReference>
<evidence type="ECO:0000256" key="7">
    <source>
        <dbReference type="RuleBase" id="RU000461"/>
    </source>
</evidence>
<dbReference type="GO" id="GO:0016705">
    <property type="term" value="F:oxidoreductase activity, acting on paired donors, with incorporation or reduction of molecular oxygen"/>
    <property type="evidence" value="ECO:0007669"/>
    <property type="project" value="InterPro"/>
</dbReference>
<keyword evidence="4 6" id="KW-0479">Metal-binding</keyword>
<keyword evidence="8" id="KW-0472">Membrane</keyword>